<dbReference type="Ensembl" id="ENSOART00020048532.1">
    <property type="protein sequence ID" value="ENSOARP00020062548.1"/>
    <property type="gene ID" value="ENSOARG00020035369.1"/>
</dbReference>
<protein>
    <submittedName>
        <fullName evidence="1">Uncharacterized protein</fullName>
    </submittedName>
</protein>
<accession>A0AC11ESG5</accession>
<evidence type="ECO:0000313" key="1">
    <source>
        <dbReference type="Ensembl" id="ENSOARP00020062548.1"/>
    </source>
</evidence>
<proteinExistence type="predicted"/>
<gene>
    <name evidence="1" type="primary">IQCN</name>
</gene>
<name>A0AC11ESG5_SHEEP</name>
<organism evidence="1">
    <name type="scientific">Ovis aries</name>
    <name type="common">Sheep</name>
    <dbReference type="NCBI Taxonomy" id="9940"/>
    <lineage>
        <taxon>Eukaryota</taxon>
        <taxon>Metazoa</taxon>
        <taxon>Chordata</taxon>
        <taxon>Craniata</taxon>
        <taxon>Vertebrata</taxon>
        <taxon>Euteleostomi</taxon>
        <taxon>Mammalia</taxon>
        <taxon>Eutheria</taxon>
        <taxon>Laurasiatheria</taxon>
        <taxon>Artiodactyla</taxon>
        <taxon>Ruminantia</taxon>
        <taxon>Pecora</taxon>
        <taxon>Bovidae</taxon>
        <taxon>Caprinae</taxon>
        <taxon>Ovis</taxon>
    </lineage>
</organism>
<reference evidence="1" key="2">
    <citation type="submission" date="2025-08" db="UniProtKB">
        <authorList>
            <consortium name="Ensembl"/>
        </authorList>
    </citation>
    <scope>IDENTIFICATION</scope>
</reference>
<reference evidence="1" key="1">
    <citation type="submission" date="2020-11" db="EMBL/GenBank/DDBJ databases">
        <authorList>
            <person name="Davenport K.M."/>
            <person name="Bickhart D.M."/>
            <person name="Smith T.P.L."/>
            <person name="Murdoch B.M."/>
            <person name="Rosen B.D."/>
        </authorList>
    </citation>
    <scope>NUCLEOTIDE SEQUENCE [LARGE SCALE GENOMIC DNA]</scope>
    <source>
        <strain evidence="1">OAR_USU_Benz2616</strain>
    </source>
</reference>
<sequence>MQQATQLQASPGRQSSYQPIPNFQDRMGTLCSRLQASPSGQSSYQPDPNLQDNPEPLHPQPQSEPPSSKETLLEQRDKDKTVVHRVPRLRAVLESQAFRNVLVDEMDMMLSRAATLIQANWRGYRLRQKLISQMMAAKAIQEAWRRFNTRRLLRSGKTMEKKAKVEEGDIPYHPPQQVRFQHPEEGKSLLAQPTMVSKETQFPSSDSLAAYTHQLALLQSQGTSPPGMCSAGGPSITFLPHQTVAIKLPCPVSLDAKCRPCLMTRTVRSTCLVQVEGDTMKTKQITARADKAGATGPPPSGRCAQAVQGQFKTQTQAPMEAEVLKMLPRTGPAPVINKTLSQPGPTMTTIKTPFQMYPAAAIAKTSPQPCPVPMVTIAKTPPQMYLAAAMTKIPPPTYPAAPMTKTAAQTCPAATTIKTPLQSCLAAMMNKTLPQPCPMPTVTVTKAPPQVYPPAPVAKIPPQTCPPATATKTPLQSCLAAMMSKIQPQPCPGPMITITKTSPQPCPATQGTKTPAPMRPTASMTNTTPQTRPAKAAMTKAPPQLCLLASMIRSPTLTRPAATATKVPPQPCAVPLPTKIPPQTRPAPMGTKTPLQTCQMATMSKTPSHQMFQGATAAKTAPPQTRLAAMITKTPAQLRSVATILRTLCLPPSAAGNLKPPFSAAATAGISDTSSHTCLSGPKARGAMNARQATGAVKVSSRSYLTERKVECFPASHLGAGAPKPPAGPPLEGEKIKVFSQKQGKTETASHTSMAVEMPGELTWAKVANDRTKRAHPRTDALKVQSRMYGPARTAGAPLSTCLPQAQLAPCSTTGLPQAHLLAELTKALPQEHVSAKLAKAQGQGHPPAQPPAAVAQPHLSVCLSKTLSQAHLPAKLMKAQSQAQLATAVIKVQSQGHLPTGLTKAQSQAQLVTDTAKSLYAAHQAAELSSKTQSQPLLVGFKASTQPCQHTGALPRAKPEDRLLSQLPSHSYVQGKATLGLRQGAAETQNMLVPLLASAGHTTCNADSWGDSRAARAQPSTTSAPPPSQEELAASQLASLCAELAAVLGSQEDLRALLAKALSQGEVRAALNQALSKEVLGATMAKALPQGILGTVLVKALSWGELGTSLSRALSRGELTKAIQSRLADVLSKALTEEERATLSQALCQGELGAVLSQSLSQAALRSGVGLPKATSKTVGSGMTVMPAPVEVDCRGSLSAVWGPTLGPMRLQPSKVRVPWGGAWEGFVTGWPSGFLEERGDGAMLGGPPCSSVVSVGASLIAGVITIHQYPPISAPGPTLSWEMGPSRSPLNLYLTPRVCEERVCLHPRASELASALGPTVSDVDPNLPNMPHQQPSSSLWQPLLANGVGPSTSRPSLATDSSTTSAHNPHEVSRVAPHTRASPGECRLAPGKLPSTAARGRGTHSHSCAANYGGSVCWCQPSGISRVPPSGGQPQGAKVPQQLPVVPKETMQRTRSPNHKRACKGPRQVTKETSSAPPQAATVSKAQLHAPKACTISAGPWPDSVAPGRCSAPKRRDQVDPGLFQASPGNKLTPTLSRTAIPGKEKNQTRGSLSRAHGLQEGITGHILGELVASMPQGPDNELCRSASQGSTDYGLDMSNSQSSLRSCSSLSLSTTSMASMAVVDVVEEEPWEASLDRDFDLNALLSAEAVERSQGPRSVGETEGAGHRHLAPSLHDQSSADPELIPILHQSSLANHMTLSVHWDSEDEGDVSSDQSSMNLKESLSQAPYGNLLARSLSLSNVASTVYEQPSVAGRLASCLSQPIVASKVASNPGQLSMASRMTSSLSEPSVVNKRTPSLGQMSRTKKVSLSLGQRLMVEGVVPSFSQPLMACKLALTLPQPSMTSGVAPKLSQPPVTSGATPILAQPPVTTGMIPSLAQPAMTTRVAPSLAQPPMTSGVARSLTQTSVTGGVVPSLGQASKVSGVEPSLAQSPMTTRVAPSLSQPSLSFGVSPCHTQPSFTSGMAPSLGQPSVTCMVGPRLAQPFVASRGTPSLAQLPVISGAGCAMSEPSWAPRMSPNLPSSRVNAVAPSQHYSSLAIEVTSGAPHASVANGAGQGLSQPAVSARVDPRQDPLTVRGVAPHPQAPEFSEVALGFHQLPGIGGRHPRVTEQPAVIVSAPNLYQAPVAKAEDSCLGQEASVSPFRGMSVGRSQDAIASDMLPDVSRGTLATGMFLGMSQVPVSPGRSRSVAPTMGPRQSRMSRGVAPRTSRASVPAAPLTHESARVALGFSQASVSGRLGASSSRFSMTTVGPSISQVSVDLPVSLDHRCPSVSTISTSSQQAAVISQEPAVGMPSAMAPGSRAGGMASSLPPGSMIRDLGQSLPPGPILSCVAPSLPPGYVVNGVVHTLPPGSMISGVGLGLPPGSVISGVGLGLPPGSVIGGVGQGLPPGPVIGGVGQGLPPGSVIGGVGQGLPPGSVIGGVGQGLPPGPVIGGVGQGLPPGPVIGGIGQGLPPGPVIGGVGQGLPLGLVIGGVGQGLPPGPVIGGVGQGLPPGPVIGGVGQGLPPGPVIGGVGQGLPPGPVIGGVGQGLPPGSVIGGVGQGLALDPMTSTVAQGLPPGSGATGTARTVPMSSVATSVSPSLIAASGTDGKKQGLSVKSSASLIAPDLLLDSVAGAVDSRIPPCPVNSTVDTASVPGGLSQNLVLESMASTASPPSTIGGMAPSLPQGSLLIGISPRPYHGGLAGEGSTTTLQASHPPGLAQAPLQEAPGMAGGVYQVPSVLQRAAQLNQALGVMTEFETTDPKTVMRPEDSGRAPPQGSISRQGSEVLEATPWIYHSPLAIDTDHSQEFPVENEALPKDQRPLLEEVAPGQAKSMPSSVASVLPQSPSLAKPSTVSSGTPTLQHRSETSLVAPGSHTVAASPSVQTVPIKGTGAPLAHPQTPSFHTTLRSPSAYQKALMAHIMPQSPSVTHASHGVMASTGVSGSPKPTHDNTAASGLHPGSVAWTRTQSTSRRSQRHVSPHPSLIEKMMYSGFQKEAIPSAPQMTAGGLIQNGHGPLHPRTSFRSMHAISVPEKPDSSAAGTVPSGQEQQDAPKSLQKFPKHSLGLTPIIHTNELAHGMAPSKLNPGIRRVSLGYESSPRGSRRPLFREELPQASPVSLSFMAPAESLGASATPADILGTSVTPAESLGAPLTPADSLGASLTPADSLGASLTPADHLGVPLTPADSLRASLTTADRLGESLTPADHLGESLTPADSLGASLTPADHLGVPLTLADSLGESLTPADSLGASLTPADSLGASLTPADHLGASLTPADRLGASLTPADSLGASLTPADSLGASLTPADSLGASLTPADRLGASLTPADSLGASLTPADSLGTSLTPADRLGASLTPADSLGASLTPADSLGTSLTPADHLGVPLTPADRLGASLTPAVLQGPEDTAMSGGQAWNSTIPSVAVGPRGSTVAPGSTWEPARGTVPWDVVGSKAAVDPRQPRELVASVQAVEKIIIHAVVIIQACARGFLVRRTIRVWHQWAIIIQAAWRGYRVRRDLARLCRAATIIQAAWRGFIIRQSRTQQMLLQNVWAKTGSGARTTSDHRCFQSCQPHVCALCQSLTSGLGSPPSVVMLVGSSPRTCHTCGHTLPTRVVHGTGRGAASQAGVPRGCLSQSTAQSLRQPVPQAKAATAIQSAWRGFVARRRLKQQQEAAKMLQATWRGHSARASLTTDALLGPAVWDNSRHTQWPGV</sequence>
<reference evidence="1" key="3">
    <citation type="submission" date="2025-09" db="UniProtKB">
        <authorList>
            <consortium name="Ensembl"/>
        </authorList>
    </citation>
    <scope>IDENTIFICATION</scope>
</reference>